<organism evidence="1 2">
    <name type="scientific">Crepidotus variabilis</name>
    <dbReference type="NCBI Taxonomy" id="179855"/>
    <lineage>
        <taxon>Eukaryota</taxon>
        <taxon>Fungi</taxon>
        <taxon>Dikarya</taxon>
        <taxon>Basidiomycota</taxon>
        <taxon>Agaricomycotina</taxon>
        <taxon>Agaricomycetes</taxon>
        <taxon>Agaricomycetidae</taxon>
        <taxon>Agaricales</taxon>
        <taxon>Agaricineae</taxon>
        <taxon>Crepidotaceae</taxon>
        <taxon>Crepidotus</taxon>
    </lineage>
</organism>
<dbReference type="EMBL" id="MU157828">
    <property type="protein sequence ID" value="KAF9533395.1"/>
    <property type="molecule type" value="Genomic_DNA"/>
</dbReference>
<evidence type="ECO:0000313" key="1">
    <source>
        <dbReference type="EMBL" id="KAF9533395.1"/>
    </source>
</evidence>
<accession>A0A9P6ER31</accession>
<dbReference type="OrthoDB" id="2990415at2759"/>
<gene>
    <name evidence="1" type="ORF">CPB83DRAFT_471711</name>
</gene>
<dbReference type="Proteomes" id="UP000807306">
    <property type="component" value="Unassembled WGS sequence"/>
</dbReference>
<dbReference type="AlphaFoldDB" id="A0A9P6ER31"/>
<protein>
    <submittedName>
        <fullName evidence="1">Uncharacterized protein</fullName>
    </submittedName>
</protein>
<proteinExistence type="predicted"/>
<name>A0A9P6ER31_9AGAR</name>
<reference evidence="1" key="1">
    <citation type="submission" date="2020-11" db="EMBL/GenBank/DDBJ databases">
        <authorList>
            <consortium name="DOE Joint Genome Institute"/>
            <person name="Ahrendt S."/>
            <person name="Riley R."/>
            <person name="Andreopoulos W."/>
            <person name="Labutti K."/>
            <person name="Pangilinan J."/>
            <person name="Ruiz-Duenas F.J."/>
            <person name="Barrasa J.M."/>
            <person name="Sanchez-Garcia M."/>
            <person name="Camarero S."/>
            <person name="Miyauchi S."/>
            <person name="Serrano A."/>
            <person name="Linde D."/>
            <person name="Babiker R."/>
            <person name="Drula E."/>
            <person name="Ayuso-Fernandez I."/>
            <person name="Pacheco R."/>
            <person name="Padilla G."/>
            <person name="Ferreira P."/>
            <person name="Barriuso J."/>
            <person name="Kellner H."/>
            <person name="Castanera R."/>
            <person name="Alfaro M."/>
            <person name="Ramirez L."/>
            <person name="Pisabarro A.G."/>
            <person name="Kuo A."/>
            <person name="Tritt A."/>
            <person name="Lipzen A."/>
            <person name="He G."/>
            <person name="Yan M."/>
            <person name="Ng V."/>
            <person name="Cullen D."/>
            <person name="Martin F."/>
            <person name="Rosso M.-N."/>
            <person name="Henrissat B."/>
            <person name="Hibbett D."/>
            <person name="Martinez A.T."/>
            <person name="Grigoriev I.V."/>
        </authorList>
    </citation>
    <scope>NUCLEOTIDE SEQUENCE</scope>
    <source>
        <strain evidence="1">CBS 506.95</strain>
    </source>
</reference>
<comment type="caution">
    <text evidence="1">The sequence shown here is derived from an EMBL/GenBank/DDBJ whole genome shotgun (WGS) entry which is preliminary data.</text>
</comment>
<keyword evidence="2" id="KW-1185">Reference proteome</keyword>
<sequence length="261" mass="28754">MSPSKFVEPTPSMPYSPMLSMPLAAPFVSQQWSTTGSQALVMPPSNYGLGARTTVSQPQFSSKPTLKKVETKVVHTPTNNASTSSAKPVASSTQRHIPPHFVILVQSLQANRNSGERRTLRTDLSLQIANDGRTYERAGVTKFRSYLNLAVQEGIVELGGNDADAWVRLRPDWYNAIPTKPIPSEFVELVKALQAFRQEGIYKPVRSQVASQMSKGVYKKAGVSKWSQYADLAVSEGIVKLGVSDGQDWISLHSKWHHAVF</sequence>
<evidence type="ECO:0000313" key="2">
    <source>
        <dbReference type="Proteomes" id="UP000807306"/>
    </source>
</evidence>